<dbReference type="Proteomes" id="UP000234914">
    <property type="component" value="Unassembled WGS sequence"/>
</dbReference>
<reference evidence="1 2" key="1">
    <citation type="submission" date="2017-12" db="EMBL/GenBank/DDBJ databases">
        <title>Phylogenetic diversity of female urinary microbiome.</title>
        <authorList>
            <person name="Thomas-White K."/>
            <person name="Wolfe A.J."/>
        </authorList>
    </citation>
    <scope>NUCLEOTIDE SEQUENCE [LARGE SCALE GENOMIC DNA]</scope>
    <source>
        <strain evidence="1 2">UMB0416</strain>
    </source>
</reference>
<accession>A0A2I1RLK4</accession>
<evidence type="ECO:0000313" key="1">
    <source>
        <dbReference type="EMBL" id="PKZ70003.1"/>
    </source>
</evidence>
<gene>
    <name evidence="1" type="ORF">CYJ96_01275</name>
</gene>
<evidence type="ECO:0000313" key="2">
    <source>
        <dbReference type="Proteomes" id="UP000234914"/>
    </source>
</evidence>
<name>A0A2I1RLK4_FAUOS</name>
<protein>
    <submittedName>
        <fullName evidence="1">Uncharacterized protein</fullName>
    </submittedName>
</protein>
<dbReference type="AlphaFoldDB" id="A0A2I1RLK4"/>
<organism evidence="1 2">
    <name type="scientific">Faucicola osloensis</name>
    <name type="common">Moraxella osloensis</name>
    <dbReference type="NCBI Taxonomy" id="34062"/>
    <lineage>
        <taxon>Bacteria</taxon>
        <taxon>Pseudomonadati</taxon>
        <taxon>Pseudomonadota</taxon>
        <taxon>Gammaproteobacteria</taxon>
        <taxon>Moraxellales</taxon>
        <taxon>Moraxellaceae</taxon>
        <taxon>Faucicola</taxon>
    </lineage>
</organism>
<dbReference type="EMBL" id="PKJS01000001">
    <property type="protein sequence ID" value="PKZ70003.1"/>
    <property type="molecule type" value="Genomic_DNA"/>
</dbReference>
<proteinExistence type="predicted"/>
<comment type="caution">
    <text evidence="1">The sequence shown here is derived from an EMBL/GenBank/DDBJ whole genome shotgun (WGS) entry which is preliminary data.</text>
</comment>
<sequence length="126" mass="14438">MNISITNCSFMNCGKGIVAHKSVNIIASELYFEKVDTCIEIRNDDYKYLENQTIGTIKSAPASYNLKHSSKNLEKQSQNIIRDLFNLEIKFKCQKDFKSLTIIRMLKGIVGSKKFHHQYASLKSNL</sequence>
<dbReference type="RefSeq" id="WP_101963613.1">
    <property type="nucleotide sequence ID" value="NZ_PKJS01000001.1"/>
</dbReference>